<dbReference type="Proteomes" id="UP001236620">
    <property type="component" value="Unassembled WGS sequence"/>
</dbReference>
<proteinExistence type="predicted"/>
<evidence type="ECO:0000313" key="1">
    <source>
        <dbReference type="EMBL" id="MDQ0567620.1"/>
    </source>
</evidence>
<reference evidence="1" key="1">
    <citation type="submission" date="2023-07" db="EMBL/GenBank/DDBJ databases">
        <title>Genomic Encyclopedia of Type Strains, Phase IV (KMG-IV): sequencing the most valuable type-strain genomes for metagenomic binning, comparative biology and taxonomic classification.</title>
        <authorList>
            <person name="Goeker M."/>
        </authorList>
    </citation>
    <scope>NUCLEOTIDE SEQUENCE [LARGE SCALE GENOMIC DNA]</scope>
    <source>
        <strain evidence="1">DSM 22019</strain>
    </source>
</reference>
<keyword evidence="2" id="KW-1185">Reference proteome</keyword>
<sequence>MNSKKITIKEIRYLYSKDYGLWVDDLDIKQYLKNFNSHFEYLHIDEWELKHKVVTRILSKLPELGETWLEQKIKKILFEKDESFDSSSKSFRALEKVIDILNDKSTEELDELAKKDKSKSTYKQWLAEQEYDLKIQWKENLLQEFINAEIDYL</sequence>
<gene>
    <name evidence="1" type="ORF">J2Z63_000241</name>
</gene>
<name>A0ABU0NDV6_9MOLU</name>
<accession>A0ABU0NDV6</accession>
<dbReference type="RefSeq" id="WP_307444377.1">
    <property type="nucleotide sequence ID" value="NZ_JAUSWP010000001.1"/>
</dbReference>
<evidence type="ECO:0000313" key="2">
    <source>
        <dbReference type="Proteomes" id="UP001236620"/>
    </source>
</evidence>
<protein>
    <submittedName>
        <fullName evidence="1">Uncharacterized protein</fullName>
    </submittedName>
</protein>
<dbReference type="EMBL" id="JAUSWP010000001">
    <property type="protein sequence ID" value="MDQ0567620.1"/>
    <property type="molecule type" value="Genomic_DNA"/>
</dbReference>
<organism evidence="1 2">
    <name type="scientific">Mycoplasma yeatsii</name>
    <dbReference type="NCBI Taxonomy" id="51365"/>
    <lineage>
        <taxon>Bacteria</taxon>
        <taxon>Bacillati</taxon>
        <taxon>Mycoplasmatota</taxon>
        <taxon>Mollicutes</taxon>
        <taxon>Mycoplasmataceae</taxon>
        <taxon>Mycoplasma</taxon>
    </lineage>
</organism>
<comment type="caution">
    <text evidence="1">The sequence shown here is derived from an EMBL/GenBank/DDBJ whole genome shotgun (WGS) entry which is preliminary data.</text>
</comment>